<dbReference type="eggNOG" id="arCOG00360">
    <property type="taxonomic scope" value="Archaea"/>
</dbReference>
<feature type="transmembrane region" description="Helical" evidence="1">
    <location>
        <begin position="203"/>
        <end position="231"/>
    </location>
</feature>
<gene>
    <name evidence="2" type="ordered locus">Arcve_0365</name>
</gene>
<dbReference type="STRING" id="693661.Arcve_0365"/>
<dbReference type="EMBL" id="CP002588">
    <property type="protein sequence ID" value="AEA46398.1"/>
    <property type="molecule type" value="Genomic_DNA"/>
</dbReference>
<dbReference type="Proteomes" id="UP000008136">
    <property type="component" value="Chromosome"/>
</dbReference>
<accession>F2KPG7</accession>
<dbReference type="GeneID" id="10393460"/>
<feature type="transmembrane region" description="Helical" evidence="1">
    <location>
        <begin position="282"/>
        <end position="306"/>
    </location>
</feature>
<evidence type="ECO:0000313" key="3">
    <source>
        <dbReference type="Proteomes" id="UP000008136"/>
    </source>
</evidence>
<organism evidence="2 3">
    <name type="scientific">Archaeoglobus veneficus (strain DSM 11195 / SNP6)</name>
    <dbReference type="NCBI Taxonomy" id="693661"/>
    <lineage>
        <taxon>Archaea</taxon>
        <taxon>Methanobacteriati</taxon>
        <taxon>Methanobacteriota</taxon>
        <taxon>Archaeoglobi</taxon>
        <taxon>Archaeoglobales</taxon>
        <taxon>Archaeoglobaceae</taxon>
        <taxon>Archaeoglobus</taxon>
    </lineage>
</organism>
<keyword evidence="3" id="KW-1185">Reference proteome</keyword>
<feature type="transmembrane region" description="Helical" evidence="1">
    <location>
        <begin position="22"/>
        <end position="41"/>
    </location>
</feature>
<keyword evidence="1" id="KW-0812">Transmembrane</keyword>
<dbReference type="RefSeq" id="WP_013683072.1">
    <property type="nucleotide sequence ID" value="NC_015320.1"/>
</dbReference>
<sequence length="312" mass="33381">MFEVTSDAVVAAALDTGKLLRIILPAIFFGLLISSFIYSIPQFRRLVDAISRIMLAARLKSGVAIAAFLIHPVTAFSMLSRMREKGLIDDREVIIASLVGMFPRSVRLVIIFLAPVVIPALGVWGVLYIALILLTRIAIALAGIALAKRTLDGAEAVDFQTVPKDCLKDVLKRFARISTMLTVTIFLTMVAFNAGLLDFMNAFVPFFSCFGLPASSLLIIATGIPSMIAAIATAGSMVAKGALSGPDAVMALLFASILHTFVEILRNTFPIVASLFGKSLGVRIALITLFGRIVANILAITILVLLRAVTGM</sequence>
<evidence type="ECO:0008006" key="4">
    <source>
        <dbReference type="Google" id="ProtNLM"/>
    </source>
</evidence>
<dbReference type="KEGG" id="ave:Arcve_0365"/>
<dbReference type="PANTHER" id="PTHR38139">
    <property type="entry name" value="GATE DOMAIN-CONTAINING PROTEIN"/>
    <property type="match status" value="1"/>
</dbReference>
<dbReference type="HOGENOM" id="CLU_890264_0_0_2"/>
<proteinExistence type="predicted"/>
<keyword evidence="1" id="KW-0472">Membrane</keyword>
<evidence type="ECO:0000313" key="2">
    <source>
        <dbReference type="EMBL" id="AEA46398.1"/>
    </source>
</evidence>
<keyword evidence="1" id="KW-1133">Transmembrane helix</keyword>
<feature type="transmembrane region" description="Helical" evidence="1">
    <location>
        <begin position="61"/>
        <end position="81"/>
    </location>
</feature>
<dbReference type="InterPro" id="IPR038880">
    <property type="entry name" value="MJ0871-like"/>
</dbReference>
<feature type="transmembrane region" description="Helical" evidence="1">
    <location>
        <begin position="177"/>
        <end position="197"/>
    </location>
</feature>
<protein>
    <recommendedName>
        <fullName evidence="4">Nucleoside recognition domain protein</fullName>
    </recommendedName>
</protein>
<name>F2KPG7_ARCVS</name>
<reference evidence="2 3" key="1">
    <citation type="submission" date="2011-03" db="EMBL/GenBank/DDBJ databases">
        <title>The complete genome of Archaeoglobus veneficus SNP6.</title>
        <authorList>
            <consortium name="US DOE Joint Genome Institute (JGI-PGF)"/>
            <person name="Lucas S."/>
            <person name="Copeland A."/>
            <person name="Lapidus A."/>
            <person name="Bruce D."/>
            <person name="Goodwin L."/>
            <person name="Pitluck S."/>
            <person name="Kyrpides N."/>
            <person name="Mavromatis K."/>
            <person name="Pagani I."/>
            <person name="Ivanova N."/>
            <person name="Mikhailova N."/>
            <person name="Lu M."/>
            <person name="Detter J.C."/>
            <person name="Tapia R."/>
            <person name="Han C."/>
            <person name="Land M."/>
            <person name="Hauser L."/>
            <person name="Markowitz V."/>
            <person name="Cheng J.-F."/>
            <person name="Hugenholtz P."/>
            <person name="Woyke T."/>
            <person name="Wu D."/>
            <person name="Spring S."/>
            <person name="Brambilla E."/>
            <person name="Klenk H.-P."/>
            <person name="Eisen J.A."/>
        </authorList>
    </citation>
    <scope>NUCLEOTIDE SEQUENCE [LARGE SCALE GENOMIC DNA]</scope>
    <source>
        <strain>SNP6</strain>
    </source>
</reference>
<dbReference type="AlphaFoldDB" id="F2KPG7"/>
<evidence type="ECO:0000256" key="1">
    <source>
        <dbReference type="SAM" id="Phobius"/>
    </source>
</evidence>
<dbReference type="PANTHER" id="PTHR38139:SF1">
    <property type="entry name" value="NUCLEOSIDE TRANSPORTER_FEOB GTPASE GATE DOMAIN-CONTAINING PROTEIN"/>
    <property type="match status" value="1"/>
</dbReference>